<reference evidence="1" key="1">
    <citation type="submission" date="2022-07" db="EMBL/GenBank/DDBJ databases">
        <title>Phylogenomic reconstructions and comparative analyses of Kickxellomycotina fungi.</title>
        <authorList>
            <person name="Reynolds N.K."/>
            <person name="Stajich J.E."/>
            <person name="Barry K."/>
            <person name="Grigoriev I.V."/>
            <person name="Crous P."/>
            <person name="Smith M.E."/>
        </authorList>
    </citation>
    <scope>NUCLEOTIDE SEQUENCE</scope>
    <source>
        <strain evidence="1">Benny 63K</strain>
    </source>
</reference>
<accession>A0ACC1ITB0</accession>
<evidence type="ECO:0000313" key="1">
    <source>
        <dbReference type="EMBL" id="KAJ1900444.1"/>
    </source>
</evidence>
<comment type="caution">
    <text evidence="1">The sequence shown here is derived from an EMBL/GenBank/DDBJ whole genome shotgun (WGS) entry which is preliminary data.</text>
</comment>
<organism evidence="1 2">
    <name type="scientific">Kickxella alabastrina</name>
    <dbReference type="NCBI Taxonomy" id="61397"/>
    <lineage>
        <taxon>Eukaryota</taxon>
        <taxon>Fungi</taxon>
        <taxon>Fungi incertae sedis</taxon>
        <taxon>Zoopagomycota</taxon>
        <taxon>Kickxellomycotina</taxon>
        <taxon>Kickxellomycetes</taxon>
        <taxon>Kickxellales</taxon>
        <taxon>Kickxellaceae</taxon>
        <taxon>Kickxella</taxon>
    </lineage>
</organism>
<keyword evidence="2" id="KW-1185">Reference proteome</keyword>
<sequence>MRSYSEEQLRNWERHQKKNRLHRLTTKHPFLCVGLPFLLAVVGGSFVLLPSQETKYEVRDKHVQAAPIEELKTKKPKLTLQEEYFRMKTKGSWSAEWEPKRVKRAPEDEPVFDRQGPA</sequence>
<proteinExistence type="predicted"/>
<evidence type="ECO:0000313" key="2">
    <source>
        <dbReference type="Proteomes" id="UP001150581"/>
    </source>
</evidence>
<dbReference type="Proteomes" id="UP001150581">
    <property type="component" value="Unassembled WGS sequence"/>
</dbReference>
<name>A0ACC1ITB0_9FUNG</name>
<dbReference type="EMBL" id="JANBPG010000080">
    <property type="protein sequence ID" value="KAJ1900444.1"/>
    <property type="molecule type" value="Genomic_DNA"/>
</dbReference>
<gene>
    <name evidence="1" type="primary">COX16</name>
    <name evidence="1" type="ORF">LPJ66_001462</name>
</gene>
<protein>
    <submittedName>
        <fullName evidence="1">Cytochrome oxidase assembly</fullName>
    </submittedName>
</protein>